<dbReference type="Proteomes" id="UP001152888">
    <property type="component" value="Unassembled WGS sequence"/>
</dbReference>
<dbReference type="GO" id="GO:0007508">
    <property type="term" value="P:larval heart development"/>
    <property type="evidence" value="ECO:0007669"/>
    <property type="project" value="TreeGrafter"/>
</dbReference>
<dbReference type="Gene3D" id="3.60.10.10">
    <property type="entry name" value="Endonuclease/exonuclease/phosphatase"/>
    <property type="match status" value="1"/>
</dbReference>
<dbReference type="PANTHER" id="PTHR33395:SF22">
    <property type="entry name" value="REVERSE TRANSCRIPTASE DOMAIN-CONTAINING PROTEIN"/>
    <property type="match status" value="1"/>
</dbReference>
<dbReference type="OrthoDB" id="6778330at2759"/>
<evidence type="ECO:0000313" key="1">
    <source>
        <dbReference type="EMBL" id="CAH1995547.1"/>
    </source>
</evidence>
<dbReference type="GO" id="GO:0071897">
    <property type="term" value="P:DNA biosynthetic process"/>
    <property type="evidence" value="ECO:0007669"/>
    <property type="project" value="UniProtKB-ARBA"/>
</dbReference>
<dbReference type="SUPFAM" id="SSF56672">
    <property type="entry name" value="DNA/RNA polymerases"/>
    <property type="match status" value="1"/>
</dbReference>
<proteinExistence type="predicted"/>
<name>A0A9P0PR02_ACAOB</name>
<dbReference type="PANTHER" id="PTHR33395">
    <property type="entry name" value="TRANSCRIPTASE, PUTATIVE-RELATED-RELATED"/>
    <property type="match status" value="1"/>
</dbReference>
<reference evidence="1" key="1">
    <citation type="submission" date="2022-03" db="EMBL/GenBank/DDBJ databases">
        <authorList>
            <person name="Sayadi A."/>
        </authorList>
    </citation>
    <scope>NUCLEOTIDE SEQUENCE</scope>
</reference>
<dbReference type="GO" id="GO:0031012">
    <property type="term" value="C:extracellular matrix"/>
    <property type="evidence" value="ECO:0007669"/>
    <property type="project" value="TreeGrafter"/>
</dbReference>
<sequence length="454" mass="51371">MRILLGDFNAHNELWLGSNKTDAAGRAVEAFALTHGLTQLVTSPTFSPALLNLLLTTHPVPYSTDVLSPLGNSYHGVVEVRFRSEPAVAAETRTGRKTWHYGHADWEGLRDFFYSFPWKDVCFTDADASAVCSSITEIIHVGVEEYIPHTVKVPRPGSNGWFNKSCDAARQQKIKAHRNFLQNPTVENRQADVESRNKYKEAVRNAKNQHDITVRPRVMSQRNGSRSFWTLARQIEKNFSHSSLPLLTCQDGTIAEVLAKIFAANSTMDVPPNAQVPSIQRVPYTMREVTFRHKTVRRVLLSLDINKASGPDLIPAIVLKRCAAELAPVLSRLFQISYESGTFPENWKFAHGSKTDPYNYRPIALLSVLSKVMERCINRELLDYLERHSLISDRQYGFRHQRTTGDLNPFDQLWHATLLSKLPSYGLPEKLCRWVADFISGHKISVVIDGFFIP</sequence>
<dbReference type="InterPro" id="IPR036691">
    <property type="entry name" value="Endo/exonu/phosph_ase_sf"/>
</dbReference>
<gene>
    <name evidence="1" type="ORF">ACAOBT_LOCUS22673</name>
</gene>
<protein>
    <recommendedName>
        <fullName evidence="3">Reverse transcriptase domain-containing protein</fullName>
    </recommendedName>
</protein>
<keyword evidence="2" id="KW-1185">Reference proteome</keyword>
<dbReference type="GO" id="GO:0061343">
    <property type="term" value="P:cell adhesion involved in heart morphogenesis"/>
    <property type="evidence" value="ECO:0007669"/>
    <property type="project" value="TreeGrafter"/>
</dbReference>
<evidence type="ECO:0000313" key="2">
    <source>
        <dbReference type="Proteomes" id="UP001152888"/>
    </source>
</evidence>
<evidence type="ECO:0008006" key="3">
    <source>
        <dbReference type="Google" id="ProtNLM"/>
    </source>
</evidence>
<organism evidence="1 2">
    <name type="scientific">Acanthoscelides obtectus</name>
    <name type="common">Bean weevil</name>
    <name type="synonym">Bruchus obtectus</name>
    <dbReference type="NCBI Taxonomy" id="200917"/>
    <lineage>
        <taxon>Eukaryota</taxon>
        <taxon>Metazoa</taxon>
        <taxon>Ecdysozoa</taxon>
        <taxon>Arthropoda</taxon>
        <taxon>Hexapoda</taxon>
        <taxon>Insecta</taxon>
        <taxon>Pterygota</taxon>
        <taxon>Neoptera</taxon>
        <taxon>Endopterygota</taxon>
        <taxon>Coleoptera</taxon>
        <taxon>Polyphaga</taxon>
        <taxon>Cucujiformia</taxon>
        <taxon>Chrysomeloidea</taxon>
        <taxon>Chrysomelidae</taxon>
        <taxon>Bruchinae</taxon>
        <taxon>Bruchini</taxon>
        <taxon>Acanthoscelides</taxon>
    </lineage>
</organism>
<comment type="caution">
    <text evidence="1">The sequence shown here is derived from an EMBL/GenBank/DDBJ whole genome shotgun (WGS) entry which is preliminary data.</text>
</comment>
<dbReference type="InterPro" id="IPR043502">
    <property type="entry name" value="DNA/RNA_pol_sf"/>
</dbReference>
<dbReference type="EMBL" id="CAKOFQ010007232">
    <property type="protein sequence ID" value="CAH1995547.1"/>
    <property type="molecule type" value="Genomic_DNA"/>
</dbReference>
<dbReference type="AlphaFoldDB" id="A0A9P0PR02"/>
<accession>A0A9P0PR02</accession>